<feature type="compositionally biased region" description="Polar residues" evidence="1">
    <location>
        <begin position="1"/>
        <end position="14"/>
    </location>
</feature>
<evidence type="ECO:0000313" key="3">
    <source>
        <dbReference type="Proteomes" id="UP000054279"/>
    </source>
</evidence>
<dbReference type="AlphaFoldDB" id="A0A0C9VYG6"/>
<reference evidence="2 3" key="1">
    <citation type="submission" date="2014-06" db="EMBL/GenBank/DDBJ databases">
        <title>Evolutionary Origins and Diversification of the Mycorrhizal Mutualists.</title>
        <authorList>
            <consortium name="DOE Joint Genome Institute"/>
            <consortium name="Mycorrhizal Genomics Consortium"/>
            <person name="Kohler A."/>
            <person name="Kuo A."/>
            <person name="Nagy L.G."/>
            <person name="Floudas D."/>
            <person name="Copeland A."/>
            <person name="Barry K.W."/>
            <person name="Cichocki N."/>
            <person name="Veneault-Fourrey C."/>
            <person name="LaButti K."/>
            <person name="Lindquist E.A."/>
            <person name="Lipzen A."/>
            <person name="Lundell T."/>
            <person name="Morin E."/>
            <person name="Murat C."/>
            <person name="Riley R."/>
            <person name="Ohm R."/>
            <person name="Sun H."/>
            <person name="Tunlid A."/>
            <person name="Henrissat B."/>
            <person name="Grigoriev I.V."/>
            <person name="Hibbett D.S."/>
            <person name="Martin F."/>
        </authorList>
    </citation>
    <scope>NUCLEOTIDE SEQUENCE [LARGE SCALE GENOMIC DNA]</scope>
    <source>
        <strain evidence="2 3">SS14</strain>
    </source>
</reference>
<gene>
    <name evidence="2" type="ORF">M422DRAFT_779742</name>
</gene>
<feature type="region of interest" description="Disordered" evidence="1">
    <location>
        <begin position="1"/>
        <end position="20"/>
    </location>
</feature>
<feature type="compositionally biased region" description="Polar residues" evidence="1">
    <location>
        <begin position="52"/>
        <end position="79"/>
    </location>
</feature>
<evidence type="ECO:0000256" key="1">
    <source>
        <dbReference type="SAM" id="MobiDB-lite"/>
    </source>
</evidence>
<feature type="region of interest" description="Disordered" evidence="1">
    <location>
        <begin position="33"/>
        <end position="148"/>
    </location>
</feature>
<feature type="compositionally biased region" description="Polar residues" evidence="1">
    <location>
        <begin position="118"/>
        <end position="130"/>
    </location>
</feature>
<name>A0A0C9VYG6_SPHS4</name>
<accession>A0A0C9VYG6</accession>
<sequence length="303" mass="32975">MHSPSDTDIFSPNGPTIDGKQFANSLMRTADHFSPQKITHLKRRQTLHTRDSTSLTPVHTRRMSWSSAEIQSTGHNSTHANNTLPLPPAPGTPNPNHEGAGPNHNAGTGTDMGIAPHNRNTTGATNSQQGLAPGTHTPHPDNSPPANINHTILEQALARPFDGFPMAALTMSEIQERNTPQCQTTWSTLEGRKVLTYSGYCKINLDPTIMQAPIQTKISALLSHPVHTRLGVPSDRFQGGYLSGDAPRFPPGTFSPGTTPCVNHPQGVILCGIHPQHIRRLLWPESGRFGWRQWSSGGGYMRI</sequence>
<protein>
    <submittedName>
        <fullName evidence="2">Uncharacterized protein</fullName>
    </submittedName>
</protein>
<proteinExistence type="predicted"/>
<evidence type="ECO:0000313" key="2">
    <source>
        <dbReference type="EMBL" id="KIJ43496.1"/>
    </source>
</evidence>
<dbReference type="HOGENOM" id="CLU_918811_0_0_1"/>
<dbReference type="EMBL" id="KN837122">
    <property type="protein sequence ID" value="KIJ43496.1"/>
    <property type="molecule type" value="Genomic_DNA"/>
</dbReference>
<keyword evidence="3" id="KW-1185">Reference proteome</keyword>
<organism evidence="2 3">
    <name type="scientific">Sphaerobolus stellatus (strain SS14)</name>
    <dbReference type="NCBI Taxonomy" id="990650"/>
    <lineage>
        <taxon>Eukaryota</taxon>
        <taxon>Fungi</taxon>
        <taxon>Dikarya</taxon>
        <taxon>Basidiomycota</taxon>
        <taxon>Agaricomycotina</taxon>
        <taxon>Agaricomycetes</taxon>
        <taxon>Phallomycetidae</taxon>
        <taxon>Geastrales</taxon>
        <taxon>Sphaerobolaceae</taxon>
        <taxon>Sphaerobolus</taxon>
    </lineage>
</organism>
<dbReference type="Proteomes" id="UP000054279">
    <property type="component" value="Unassembled WGS sequence"/>
</dbReference>